<dbReference type="EMBL" id="JADNYM010000005">
    <property type="protein sequence ID" value="MBG0738724.1"/>
    <property type="molecule type" value="Genomic_DNA"/>
</dbReference>
<proteinExistence type="predicted"/>
<dbReference type="RefSeq" id="WP_196395670.1">
    <property type="nucleotide sequence ID" value="NZ_JADNYM010000005.1"/>
</dbReference>
<evidence type="ECO:0000313" key="2">
    <source>
        <dbReference type="Proteomes" id="UP000655366"/>
    </source>
</evidence>
<dbReference type="AlphaFoldDB" id="A0A931CNP5"/>
<name>A0A931CNP5_9MICC</name>
<evidence type="ECO:0000313" key="1">
    <source>
        <dbReference type="EMBL" id="MBG0738724.1"/>
    </source>
</evidence>
<keyword evidence="2" id="KW-1185">Reference proteome</keyword>
<protein>
    <submittedName>
        <fullName evidence="1">Uncharacterized protein</fullName>
    </submittedName>
</protein>
<dbReference type="Proteomes" id="UP000655366">
    <property type="component" value="Unassembled WGS sequence"/>
</dbReference>
<accession>A0A931CNP5</accession>
<comment type="caution">
    <text evidence="1">The sequence shown here is derived from an EMBL/GenBank/DDBJ whole genome shotgun (WGS) entry which is preliminary data.</text>
</comment>
<gene>
    <name evidence="1" type="ORF">IV500_04735</name>
</gene>
<reference evidence="1 2" key="1">
    <citation type="submission" date="2020-11" db="EMBL/GenBank/DDBJ databases">
        <title>Arthrobacter antarcticus sp. nov., isolated from Antarctic Soil.</title>
        <authorList>
            <person name="Li J."/>
        </authorList>
    </citation>
    <scope>NUCLEOTIDE SEQUENCE [LARGE SCALE GENOMIC DNA]</scope>
    <source>
        <strain evidence="1 2">Z1-20</strain>
    </source>
</reference>
<sequence>MSQPQTESPTETALPCAVCLIPQERVDGAPDIPYGANIFTTTGHYGSTAFDSVFGGEHLELLICTSCIGIMRANSAIYRVLEATEATLEQRNLWRSTEDPCGDNPWNKQRLRNEFAMEDYFEAVTAMTQEWAELIYDACNEASRAGKAFDPASIPAPQTQEPARG</sequence>
<organism evidence="1 2">
    <name type="scientific">Arthrobacter terrae</name>
    <dbReference type="NCBI Taxonomy" id="2935737"/>
    <lineage>
        <taxon>Bacteria</taxon>
        <taxon>Bacillati</taxon>
        <taxon>Actinomycetota</taxon>
        <taxon>Actinomycetes</taxon>
        <taxon>Micrococcales</taxon>
        <taxon>Micrococcaceae</taxon>
        <taxon>Arthrobacter</taxon>
    </lineage>
</organism>